<accession>A0A2A4FDH3</accession>
<dbReference type="SUPFAM" id="SSF48498">
    <property type="entry name" value="Tetracyclin repressor-like, C-terminal domain"/>
    <property type="match status" value="1"/>
</dbReference>
<evidence type="ECO:0000256" key="4">
    <source>
        <dbReference type="PROSITE-ProRule" id="PRU00335"/>
    </source>
</evidence>
<organism evidence="7 8">
    <name type="scientific">Burkholderia ubonensis subsp. mesacidophila</name>
    <dbReference type="NCBI Taxonomy" id="265293"/>
    <lineage>
        <taxon>Bacteria</taxon>
        <taxon>Pseudomonadati</taxon>
        <taxon>Pseudomonadota</taxon>
        <taxon>Betaproteobacteria</taxon>
        <taxon>Burkholderiales</taxon>
        <taxon>Burkholderiaceae</taxon>
        <taxon>Burkholderia</taxon>
        <taxon>Burkholderia cepacia complex</taxon>
    </lineage>
</organism>
<name>A0A2A4FDH3_9BURK</name>
<dbReference type="GeneID" id="69006583"/>
<dbReference type="GO" id="GO:0003677">
    <property type="term" value="F:DNA binding"/>
    <property type="evidence" value="ECO:0007669"/>
    <property type="project" value="UniProtKB-UniRule"/>
</dbReference>
<evidence type="ECO:0000256" key="1">
    <source>
        <dbReference type="ARBA" id="ARBA00023015"/>
    </source>
</evidence>
<dbReference type="InterPro" id="IPR009057">
    <property type="entry name" value="Homeodomain-like_sf"/>
</dbReference>
<evidence type="ECO:0000256" key="3">
    <source>
        <dbReference type="ARBA" id="ARBA00023163"/>
    </source>
</evidence>
<keyword evidence="1" id="KW-0805">Transcription regulation</keyword>
<evidence type="ECO:0000256" key="2">
    <source>
        <dbReference type="ARBA" id="ARBA00023125"/>
    </source>
</evidence>
<dbReference type="InterPro" id="IPR036271">
    <property type="entry name" value="Tet_transcr_reg_TetR-rel_C_sf"/>
</dbReference>
<dbReference type="RefSeq" id="WP_084910372.1">
    <property type="nucleotide sequence ID" value="NZ_CP020739.1"/>
</dbReference>
<dbReference type="AlphaFoldDB" id="A0A2A4FDH3"/>
<evidence type="ECO:0000313" key="7">
    <source>
        <dbReference type="EMBL" id="PCE30476.1"/>
    </source>
</evidence>
<dbReference type="InterPro" id="IPR001647">
    <property type="entry name" value="HTH_TetR"/>
</dbReference>
<keyword evidence="3" id="KW-0804">Transcription</keyword>
<comment type="caution">
    <text evidence="7">The sequence shown here is derived from an EMBL/GenBank/DDBJ whole genome shotgun (WGS) entry which is preliminary data.</text>
</comment>
<protein>
    <submittedName>
        <fullName evidence="7">TetR family transcriptional regulator</fullName>
    </submittedName>
</protein>
<evidence type="ECO:0000313" key="8">
    <source>
        <dbReference type="Proteomes" id="UP000217994"/>
    </source>
</evidence>
<evidence type="ECO:0000256" key="5">
    <source>
        <dbReference type="SAM" id="MobiDB-lite"/>
    </source>
</evidence>
<dbReference type="Pfam" id="PF00440">
    <property type="entry name" value="TetR_N"/>
    <property type="match status" value="1"/>
</dbReference>
<dbReference type="Proteomes" id="UP000217994">
    <property type="component" value="Unassembled WGS sequence"/>
</dbReference>
<reference evidence="7 8" key="1">
    <citation type="submission" date="2017-01" db="EMBL/GenBank/DDBJ databases">
        <title>Whole-Genome Shotgun Sequencing of Two beta-Proteobacterial Species in Search of the Bulgecin Biosynthetic Cluster.</title>
        <authorList>
            <person name="Horsman M.E."/>
            <person name="Marous D.R."/>
            <person name="Li R."/>
            <person name="Oliver R.A."/>
            <person name="Byun B."/>
            <person name="Emrich S.J."/>
            <person name="Boggess B."/>
            <person name="Townsend C.A."/>
            <person name="Mobashery S."/>
        </authorList>
    </citation>
    <scope>NUCLEOTIDE SEQUENCE [LARGE SCALE GENOMIC DNA]</scope>
    <source>
        <strain evidence="7 8">ATCC 31433</strain>
    </source>
</reference>
<gene>
    <name evidence="7" type="ORF">BZL54_20575</name>
</gene>
<feature type="region of interest" description="Disordered" evidence="5">
    <location>
        <begin position="1"/>
        <end position="30"/>
    </location>
</feature>
<dbReference type="PANTHER" id="PTHR47506">
    <property type="entry name" value="TRANSCRIPTIONAL REGULATORY PROTEIN"/>
    <property type="match status" value="1"/>
</dbReference>
<dbReference type="SUPFAM" id="SSF46689">
    <property type="entry name" value="Homeodomain-like"/>
    <property type="match status" value="1"/>
</dbReference>
<dbReference type="PROSITE" id="PS50977">
    <property type="entry name" value="HTH_TETR_2"/>
    <property type="match status" value="1"/>
</dbReference>
<sequence>MDQPSHLVGDSRSVPAATKRLNRAQSRNQTRERLLSAARTIFLKKGCAAASVEDIAVEAGHTRGAFYSNFRSKTELFVELLERDHDEAMAELERIFTAGGTRDEVERKVLAYYRQRYRRHETFLMWTEAKLQAARDVRFRTPFNAFMRKRQERTTACIRAFAERTRAPLRLPAEVLALGLMELCDGVQSRYAVDPQCVTNALADAVLAGFFACTVFDRVPE</sequence>
<proteinExistence type="predicted"/>
<dbReference type="PRINTS" id="PR00455">
    <property type="entry name" value="HTHTETR"/>
</dbReference>
<feature type="DNA-binding region" description="H-T-H motif" evidence="4">
    <location>
        <begin position="51"/>
        <end position="70"/>
    </location>
</feature>
<dbReference type="PANTHER" id="PTHR47506:SF6">
    <property type="entry name" value="HTH-TYPE TRANSCRIPTIONAL REPRESSOR NEMR"/>
    <property type="match status" value="1"/>
</dbReference>
<keyword evidence="2 4" id="KW-0238">DNA-binding</keyword>
<feature type="domain" description="HTH tetR-type" evidence="6">
    <location>
        <begin position="28"/>
        <end position="88"/>
    </location>
</feature>
<dbReference type="EMBL" id="MTZU01000061">
    <property type="protein sequence ID" value="PCE30476.1"/>
    <property type="molecule type" value="Genomic_DNA"/>
</dbReference>
<dbReference type="Gene3D" id="1.10.357.10">
    <property type="entry name" value="Tetracycline Repressor, domain 2"/>
    <property type="match status" value="1"/>
</dbReference>
<evidence type="ECO:0000259" key="6">
    <source>
        <dbReference type="PROSITE" id="PS50977"/>
    </source>
</evidence>